<evidence type="ECO:0000256" key="1">
    <source>
        <dbReference type="SAM" id="MobiDB-lite"/>
    </source>
</evidence>
<dbReference type="GeneID" id="93076273"/>
<evidence type="ECO:0000313" key="3">
    <source>
        <dbReference type="EMBL" id="KRU10932.1"/>
    </source>
</evidence>
<reference evidence="3 4" key="3">
    <citation type="journal article" name="Genome Announc.">
        <title>Improved Draft Genome Sequence of Clostridium pasteurianum Strain ATCC 6013 (DSM 525) Using a Hybrid Next-Generation Sequencing Approach.</title>
        <authorList>
            <person name="Pyne M.E."/>
            <person name="Utturkar S."/>
            <person name="Brown S.D."/>
            <person name="Moo-Young M."/>
            <person name="Chung D.A."/>
            <person name="Chou C.P."/>
        </authorList>
    </citation>
    <scope>NUCLEOTIDE SEQUENCE [LARGE SCALE GENOMIC DNA]</scope>
    <source>
        <strain evidence="3 4">ATCC 6013</strain>
    </source>
</reference>
<dbReference type="eggNOG" id="ENOG50324NH">
    <property type="taxonomic scope" value="Bacteria"/>
</dbReference>
<dbReference type="EMBL" id="CP009268">
    <property type="protein sequence ID" value="AJA53060.1"/>
    <property type="molecule type" value="Genomic_DNA"/>
</dbReference>
<proteinExistence type="predicted"/>
<dbReference type="AlphaFoldDB" id="A0A0H3J784"/>
<dbReference type="EMBL" id="JPGY02000001">
    <property type="protein sequence ID" value="KRU10932.1"/>
    <property type="molecule type" value="Genomic_DNA"/>
</dbReference>
<dbReference type="Proteomes" id="UP000028042">
    <property type="component" value="Unassembled WGS sequence"/>
</dbReference>
<dbReference type="KEGG" id="cpat:CLPA_c30060"/>
<feature type="region of interest" description="Disordered" evidence="1">
    <location>
        <begin position="1"/>
        <end position="20"/>
    </location>
</feature>
<evidence type="ECO:0000313" key="4">
    <source>
        <dbReference type="Proteomes" id="UP000028042"/>
    </source>
</evidence>
<evidence type="ECO:0000313" key="2">
    <source>
        <dbReference type="EMBL" id="AJA53060.1"/>
    </source>
</evidence>
<gene>
    <name evidence="2" type="ORF">CLPA_c30060</name>
    <name evidence="3" type="ORF">CP6013_00179</name>
</gene>
<reference evidence="3" key="2">
    <citation type="submission" date="2015-10" db="EMBL/GenBank/DDBJ databases">
        <title>Improved Draft Genome Sequence of Clostridium pasteurianum Strain ATCC 6013 (DSM 525) Using a Hybrid Next-Generation Sequencing Approach.</title>
        <authorList>
            <person name="Pyne M.E."/>
            <person name="Utturkar S.M."/>
            <person name="Brown S.D."/>
            <person name="Moo-Young M."/>
            <person name="Chung D.A."/>
            <person name="Chou P.C."/>
        </authorList>
    </citation>
    <scope>NUCLEOTIDE SEQUENCE</scope>
    <source>
        <strain evidence="3">ATCC 6013</strain>
    </source>
</reference>
<organism evidence="2 5">
    <name type="scientific">Clostridium pasteurianum DSM 525 = ATCC 6013</name>
    <dbReference type="NCBI Taxonomy" id="1262449"/>
    <lineage>
        <taxon>Bacteria</taxon>
        <taxon>Bacillati</taxon>
        <taxon>Bacillota</taxon>
        <taxon>Clostridia</taxon>
        <taxon>Eubacteriales</taxon>
        <taxon>Clostridiaceae</taxon>
        <taxon>Clostridium</taxon>
    </lineage>
</organism>
<dbReference type="PATRIC" id="fig|1262449.3.peg.2267"/>
<accession>A0A0H3J784</accession>
<protein>
    <submittedName>
        <fullName evidence="2">Uncharacterized protein</fullName>
    </submittedName>
</protein>
<name>A0A0H3J784_CLOPA</name>
<reference evidence="2 5" key="1">
    <citation type="journal article" date="2015" name="Genome Announc.">
        <title>Complete Genome Sequence of the Nitrogen-Fixing and Solvent-Producing Clostridium pasteurianum DSM 525.</title>
        <authorList>
            <person name="Poehlein A."/>
            <person name="Grosse-Honebrink A."/>
            <person name="Zhang Y."/>
            <person name="Minton N.P."/>
            <person name="Daniel R."/>
        </authorList>
    </citation>
    <scope>NUCLEOTIDE SEQUENCE [LARGE SCALE GENOMIC DNA]</scope>
    <source>
        <strain evidence="2">DSM 525</strain>
        <strain evidence="5">DSM 525 / ATCC 6013</strain>
    </source>
</reference>
<dbReference type="KEGG" id="cpae:CPAST_c30060"/>
<dbReference type="Proteomes" id="UP000030905">
    <property type="component" value="Chromosome"/>
</dbReference>
<dbReference type="RefSeq" id="WP_003445311.1">
    <property type="nucleotide sequence ID" value="NZ_ANZB01000007.1"/>
</dbReference>
<evidence type="ECO:0000313" key="5">
    <source>
        <dbReference type="Proteomes" id="UP000030905"/>
    </source>
</evidence>
<keyword evidence="5" id="KW-1185">Reference proteome</keyword>
<sequence length="54" mass="6131">MDKSTDIKKGEHKRSMEKAKEMIDRGCGIGEIVSETHLKEEDVIKAKGKWVDQS</sequence>